<keyword evidence="3" id="KW-0597">Phosphoprotein</keyword>
<feature type="domain" description="PAS" evidence="11">
    <location>
        <begin position="2"/>
        <end position="53"/>
    </location>
</feature>
<dbReference type="InterPro" id="IPR035965">
    <property type="entry name" value="PAS-like_dom_sf"/>
</dbReference>
<comment type="catalytic activity">
    <reaction evidence="1">
        <text>ATP + protein L-histidine = ADP + protein N-phospho-L-histidine.</text>
        <dbReference type="EC" id="2.7.13.3"/>
    </reaction>
</comment>
<dbReference type="SUPFAM" id="SSF47384">
    <property type="entry name" value="Homodimeric domain of signal transducing histidine kinase"/>
    <property type="match status" value="1"/>
</dbReference>
<dbReference type="Proteomes" id="UP000729701">
    <property type="component" value="Unassembled WGS sequence"/>
</dbReference>
<dbReference type="PROSITE" id="PS50109">
    <property type="entry name" value="HIS_KIN"/>
    <property type="match status" value="1"/>
</dbReference>
<keyword evidence="9" id="KW-0175">Coiled coil</keyword>
<evidence type="ECO:0000256" key="1">
    <source>
        <dbReference type="ARBA" id="ARBA00000085"/>
    </source>
</evidence>
<dbReference type="SUPFAM" id="SSF55874">
    <property type="entry name" value="ATPase domain of HSP90 chaperone/DNA topoisomerase II/histidine kinase"/>
    <property type="match status" value="1"/>
</dbReference>
<evidence type="ECO:0000313" key="12">
    <source>
        <dbReference type="EMBL" id="MBW4666177.1"/>
    </source>
</evidence>
<protein>
    <recommendedName>
        <fullName evidence="2">histidine kinase</fullName>
        <ecNumber evidence="2">2.7.13.3</ecNumber>
    </recommendedName>
</protein>
<dbReference type="InterPro" id="IPR036097">
    <property type="entry name" value="HisK_dim/P_sf"/>
</dbReference>
<dbReference type="GO" id="GO:0005524">
    <property type="term" value="F:ATP binding"/>
    <property type="evidence" value="ECO:0007669"/>
    <property type="project" value="UniProtKB-KW"/>
</dbReference>
<evidence type="ECO:0000256" key="3">
    <source>
        <dbReference type="ARBA" id="ARBA00022553"/>
    </source>
</evidence>
<dbReference type="PANTHER" id="PTHR43065">
    <property type="entry name" value="SENSOR HISTIDINE KINASE"/>
    <property type="match status" value="1"/>
</dbReference>
<evidence type="ECO:0000256" key="2">
    <source>
        <dbReference type="ARBA" id="ARBA00012438"/>
    </source>
</evidence>
<reference evidence="12" key="2">
    <citation type="journal article" date="2022" name="Microbiol. Resour. Announc.">
        <title>Metagenome Sequencing to Explore Phylogenomics of Terrestrial Cyanobacteria.</title>
        <authorList>
            <person name="Ward R.D."/>
            <person name="Stajich J.E."/>
            <person name="Johansen J.R."/>
            <person name="Huntemann M."/>
            <person name="Clum A."/>
            <person name="Foster B."/>
            <person name="Foster B."/>
            <person name="Roux S."/>
            <person name="Palaniappan K."/>
            <person name="Varghese N."/>
            <person name="Mukherjee S."/>
            <person name="Reddy T.B.K."/>
            <person name="Daum C."/>
            <person name="Copeland A."/>
            <person name="Chen I.A."/>
            <person name="Ivanova N.N."/>
            <person name="Kyrpides N.C."/>
            <person name="Shapiro N."/>
            <person name="Eloe-Fadrosh E.A."/>
            <person name="Pietrasiak N."/>
        </authorList>
    </citation>
    <scope>NUCLEOTIDE SEQUENCE</scope>
    <source>
        <strain evidence="12">GSE-NOS-MK-12-04C</strain>
    </source>
</reference>
<dbReference type="PANTHER" id="PTHR43065:SF50">
    <property type="entry name" value="HISTIDINE KINASE"/>
    <property type="match status" value="1"/>
</dbReference>
<dbReference type="Gene3D" id="3.30.565.10">
    <property type="entry name" value="Histidine kinase-like ATPase, C-terminal domain"/>
    <property type="match status" value="1"/>
</dbReference>
<dbReference type="SMART" id="SM00388">
    <property type="entry name" value="HisKA"/>
    <property type="match status" value="1"/>
</dbReference>
<dbReference type="PRINTS" id="PR00344">
    <property type="entry name" value="BCTRLSENSOR"/>
</dbReference>
<dbReference type="GO" id="GO:0000155">
    <property type="term" value="F:phosphorelay sensor kinase activity"/>
    <property type="evidence" value="ECO:0007669"/>
    <property type="project" value="InterPro"/>
</dbReference>
<keyword evidence="4" id="KW-0808">Transferase</keyword>
<dbReference type="InterPro" id="IPR013767">
    <property type="entry name" value="PAS_fold"/>
</dbReference>
<dbReference type="GO" id="GO:0006355">
    <property type="term" value="P:regulation of DNA-templated transcription"/>
    <property type="evidence" value="ECO:0007669"/>
    <property type="project" value="InterPro"/>
</dbReference>
<dbReference type="InterPro" id="IPR000014">
    <property type="entry name" value="PAS"/>
</dbReference>
<feature type="coiled-coil region" evidence="9">
    <location>
        <begin position="127"/>
        <end position="154"/>
    </location>
</feature>
<gene>
    <name evidence="12" type="ORF">KME60_01745</name>
</gene>
<dbReference type="CDD" id="cd00130">
    <property type="entry name" value="PAS"/>
    <property type="match status" value="1"/>
</dbReference>
<dbReference type="Gene3D" id="1.10.287.130">
    <property type="match status" value="1"/>
</dbReference>
<dbReference type="InterPro" id="IPR005467">
    <property type="entry name" value="His_kinase_dom"/>
</dbReference>
<dbReference type="SMART" id="SM00387">
    <property type="entry name" value="HATPase_c"/>
    <property type="match status" value="1"/>
</dbReference>
<sequence>MTPEQFHQLAQALPESLLLITGNGKILIANQSAGAMLNLSCKELRGKMLFDFVTEPREKVINYLQACSRSRQMVVGSLTLQSPDGETIMCRSKGAVIQPSSAQSPALNILRLENRGSANCDFILLNHKIEVEQRKQAQAELSRANEALQHTLCELQKTQIQLVQAEKMSSLGQLVAGVAHEINNPVSFIHGNVVHARKYIEELLELIHIYQQQYPHPTIEIKEKIDTIDLDFIKEDVDKVLHSMTVGTERISSIVKSLRNFSRLDEAEAKEVDVHEGIESTLLILDRRLRTQSNNQRIEVIKEYGQLPLVNCYPGQLNQVFMNLLSNAIDALEESGIDKPQISIRTAVLNRDWISIRIADNGSGITQKVCEQIFNPFFTTKPIGKGTGLGLSISYQIVTRSHGGRLDCCSEVGRGAAFIIEIPVNAKAKSVGS</sequence>
<organism evidence="12 13">
    <name type="scientific">Cyanomargarita calcarea GSE-NOS-MK-12-04C</name>
    <dbReference type="NCBI Taxonomy" id="2839659"/>
    <lineage>
        <taxon>Bacteria</taxon>
        <taxon>Bacillati</taxon>
        <taxon>Cyanobacteriota</taxon>
        <taxon>Cyanophyceae</taxon>
        <taxon>Nostocales</taxon>
        <taxon>Cyanomargaritaceae</taxon>
        <taxon>Cyanomargarita</taxon>
    </lineage>
</organism>
<dbReference type="Pfam" id="PF02518">
    <property type="entry name" value="HATPase_c"/>
    <property type="match status" value="1"/>
</dbReference>
<comment type="caution">
    <text evidence="12">The sequence shown here is derived from an EMBL/GenBank/DDBJ whole genome shotgun (WGS) entry which is preliminary data.</text>
</comment>
<evidence type="ECO:0000256" key="5">
    <source>
        <dbReference type="ARBA" id="ARBA00022741"/>
    </source>
</evidence>
<proteinExistence type="predicted"/>
<dbReference type="InterPro" id="IPR003594">
    <property type="entry name" value="HATPase_dom"/>
</dbReference>
<dbReference type="InterPro" id="IPR036890">
    <property type="entry name" value="HATPase_C_sf"/>
</dbReference>
<evidence type="ECO:0000256" key="6">
    <source>
        <dbReference type="ARBA" id="ARBA00022777"/>
    </source>
</evidence>
<dbReference type="NCBIfam" id="TIGR00229">
    <property type="entry name" value="sensory_box"/>
    <property type="match status" value="1"/>
</dbReference>
<dbReference type="EC" id="2.7.13.3" evidence="2"/>
<dbReference type="InterPro" id="IPR004358">
    <property type="entry name" value="Sig_transdc_His_kin-like_C"/>
</dbReference>
<dbReference type="InterPro" id="IPR003661">
    <property type="entry name" value="HisK_dim/P_dom"/>
</dbReference>
<dbReference type="AlphaFoldDB" id="A0A951UR04"/>
<keyword evidence="8" id="KW-0902">Two-component regulatory system</keyword>
<dbReference type="SMART" id="SM00091">
    <property type="entry name" value="PAS"/>
    <property type="match status" value="1"/>
</dbReference>
<evidence type="ECO:0000256" key="7">
    <source>
        <dbReference type="ARBA" id="ARBA00022840"/>
    </source>
</evidence>
<reference evidence="12" key="1">
    <citation type="submission" date="2021-05" db="EMBL/GenBank/DDBJ databases">
        <authorList>
            <person name="Pietrasiak N."/>
            <person name="Ward R."/>
            <person name="Stajich J.E."/>
            <person name="Kurbessoian T."/>
        </authorList>
    </citation>
    <scope>NUCLEOTIDE SEQUENCE</scope>
    <source>
        <strain evidence="12">GSE-NOS-MK-12-04C</strain>
    </source>
</reference>
<dbReference type="SUPFAM" id="SSF55785">
    <property type="entry name" value="PYP-like sensor domain (PAS domain)"/>
    <property type="match status" value="1"/>
</dbReference>
<evidence type="ECO:0000256" key="4">
    <source>
        <dbReference type="ARBA" id="ARBA00022679"/>
    </source>
</evidence>
<feature type="domain" description="Histidine kinase" evidence="10">
    <location>
        <begin position="177"/>
        <end position="426"/>
    </location>
</feature>
<evidence type="ECO:0000256" key="8">
    <source>
        <dbReference type="ARBA" id="ARBA00023012"/>
    </source>
</evidence>
<evidence type="ECO:0000259" key="10">
    <source>
        <dbReference type="PROSITE" id="PS50109"/>
    </source>
</evidence>
<evidence type="ECO:0000313" key="13">
    <source>
        <dbReference type="Proteomes" id="UP000729701"/>
    </source>
</evidence>
<keyword evidence="6" id="KW-0418">Kinase</keyword>
<dbReference type="Gene3D" id="3.30.450.20">
    <property type="entry name" value="PAS domain"/>
    <property type="match status" value="1"/>
</dbReference>
<dbReference type="PROSITE" id="PS50112">
    <property type="entry name" value="PAS"/>
    <property type="match status" value="1"/>
</dbReference>
<name>A0A951UR04_9CYAN</name>
<evidence type="ECO:0000259" key="11">
    <source>
        <dbReference type="PROSITE" id="PS50112"/>
    </source>
</evidence>
<dbReference type="EMBL" id="JAHHGZ010000002">
    <property type="protein sequence ID" value="MBW4666177.1"/>
    <property type="molecule type" value="Genomic_DNA"/>
</dbReference>
<dbReference type="CDD" id="cd00082">
    <property type="entry name" value="HisKA"/>
    <property type="match status" value="1"/>
</dbReference>
<evidence type="ECO:0000256" key="9">
    <source>
        <dbReference type="SAM" id="Coils"/>
    </source>
</evidence>
<accession>A0A951UR04</accession>
<keyword evidence="7" id="KW-0067">ATP-binding</keyword>
<keyword evidence="5" id="KW-0547">Nucleotide-binding</keyword>
<dbReference type="Pfam" id="PF00989">
    <property type="entry name" value="PAS"/>
    <property type="match status" value="1"/>
</dbReference>